<accession>A0A841IK50</accession>
<sequence>MIHSQAHRHHAIDHLELTVADLEQSVKAVEKAGRRVVQGPYAFPGGRRFHFTDPSSNELGVCSEN</sequence>
<dbReference type="InterPro" id="IPR029068">
    <property type="entry name" value="Glyas_Bleomycin-R_OHBP_Dase"/>
</dbReference>
<keyword evidence="2" id="KW-0456">Lyase</keyword>
<proteinExistence type="predicted"/>
<dbReference type="InterPro" id="IPR004360">
    <property type="entry name" value="Glyas_Fos-R_dOase_dom"/>
</dbReference>
<dbReference type="InterPro" id="IPR037523">
    <property type="entry name" value="VOC_core"/>
</dbReference>
<dbReference type="Proteomes" id="UP000536604">
    <property type="component" value="Unassembled WGS sequence"/>
</dbReference>
<dbReference type="PROSITE" id="PS51819">
    <property type="entry name" value="VOC"/>
    <property type="match status" value="1"/>
</dbReference>
<keyword evidence="3" id="KW-1185">Reference proteome</keyword>
<dbReference type="AlphaFoldDB" id="A0A841IK50"/>
<dbReference type="GO" id="GO:0016829">
    <property type="term" value="F:lyase activity"/>
    <property type="evidence" value="ECO:0007669"/>
    <property type="project" value="UniProtKB-KW"/>
</dbReference>
<dbReference type="EMBL" id="JACHJO010000001">
    <property type="protein sequence ID" value="MBB6118442.1"/>
    <property type="molecule type" value="Genomic_DNA"/>
</dbReference>
<evidence type="ECO:0000313" key="2">
    <source>
        <dbReference type="EMBL" id="MBB6118442.1"/>
    </source>
</evidence>
<evidence type="ECO:0000313" key="3">
    <source>
        <dbReference type="Proteomes" id="UP000536604"/>
    </source>
</evidence>
<reference evidence="2 3" key="1">
    <citation type="submission" date="2020-08" db="EMBL/GenBank/DDBJ databases">
        <title>Genomic Encyclopedia of Type Strains, Phase III (KMG-III): the genomes of soil and plant-associated and newly described type strains.</title>
        <authorList>
            <person name="Whitman W."/>
        </authorList>
    </citation>
    <scope>NUCLEOTIDE SEQUENCE [LARGE SCALE GENOMIC DNA]</scope>
    <source>
        <strain evidence="2 3">CECT 8712</strain>
    </source>
</reference>
<protein>
    <submittedName>
        <fullName evidence="2">Putative enzyme related to lactoylglutathione lyase</fullName>
    </submittedName>
</protein>
<comment type="caution">
    <text evidence="2">The sequence shown here is derived from an EMBL/GenBank/DDBJ whole genome shotgun (WGS) entry which is preliminary data.</text>
</comment>
<dbReference type="Pfam" id="PF00903">
    <property type="entry name" value="Glyoxalase"/>
    <property type="match status" value="1"/>
</dbReference>
<dbReference type="Gene3D" id="3.10.180.10">
    <property type="entry name" value="2,3-Dihydroxybiphenyl 1,2-Dioxygenase, domain 1"/>
    <property type="match status" value="1"/>
</dbReference>
<dbReference type="SUPFAM" id="SSF54593">
    <property type="entry name" value="Glyoxalase/Bleomycin resistance protein/Dihydroxybiphenyl dioxygenase"/>
    <property type="match status" value="1"/>
</dbReference>
<feature type="domain" description="VOC" evidence="1">
    <location>
        <begin position="1"/>
        <end position="64"/>
    </location>
</feature>
<name>A0A841IK50_9ACTN</name>
<organism evidence="2 3">
    <name type="scientific">Nocardiopsis algeriensis</name>
    <dbReference type="NCBI Taxonomy" id="1478215"/>
    <lineage>
        <taxon>Bacteria</taxon>
        <taxon>Bacillati</taxon>
        <taxon>Actinomycetota</taxon>
        <taxon>Actinomycetes</taxon>
        <taxon>Streptosporangiales</taxon>
        <taxon>Nocardiopsidaceae</taxon>
        <taxon>Nocardiopsis</taxon>
    </lineage>
</organism>
<evidence type="ECO:0000259" key="1">
    <source>
        <dbReference type="PROSITE" id="PS51819"/>
    </source>
</evidence>
<gene>
    <name evidence="2" type="ORF">FHS13_000370</name>
</gene>